<dbReference type="InterPro" id="IPR000550">
    <property type="entry name" value="Hppk"/>
</dbReference>
<evidence type="ECO:0000256" key="3">
    <source>
        <dbReference type="ARBA" id="ARBA00013253"/>
    </source>
</evidence>
<evidence type="ECO:0000256" key="6">
    <source>
        <dbReference type="ARBA" id="ARBA00022777"/>
    </source>
</evidence>
<evidence type="ECO:0000256" key="5">
    <source>
        <dbReference type="ARBA" id="ARBA00022741"/>
    </source>
</evidence>
<feature type="domain" description="7,8-dihydro-6-hydroxymethylpterin-pyrophosphokinase" evidence="9">
    <location>
        <begin position="6"/>
        <end position="134"/>
    </location>
</feature>
<dbReference type="Gene3D" id="3.30.70.560">
    <property type="entry name" value="7,8-Dihydro-6-hydroxymethylpterin-pyrophosphokinase HPPK"/>
    <property type="match status" value="1"/>
</dbReference>
<keyword evidence="6" id="KW-0418">Kinase</keyword>
<dbReference type="RefSeq" id="WP_102167585.1">
    <property type="nucleotide sequence ID" value="NZ_CP136964.1"/>
</dbReference>
<proteinExistence type="predicted"/>
<comment type="pathway">
    <text evidence="2">Cofactor biosynthesis; tetrahydrofolate biosynthesis; 2-amino-4-hydroxy-6-hydroxymethyl-7,8-dihydropteridine diphosphate from 7,8-dihydroneopterin triphosphate: step 4/4.</text>
</comment>
<dbReference type="GO" id="GO:0046656">
    <property type="term" value="P:folic acid biosynthetic process"/>
    <property type="evidence" value="ECO:0007669"/>
    <property type="project" value="UniProtKB-KW"/>
</dbReference>
<dbReference type="PANTHER" id="PTHR43071">
    <property type="entry name" value="2-AMINO-4-HYDROXY-6-HYDROXYMETHYLDIHYDROPTERIDINE PYROPHOSPHOKINASE"/>
    <property type="match status" value="1"/>
</dbReference>
<dbReference type="EMBL" id="CP136964">
    <property type="protein sequence ID" value="WOS95571.1"/>
    <property type="molecule type" value="Genomic_DNA"/>
</dbReference>
<keyword evidence="5" id="KW-0547">Nucleotide-binding</keyword>
<keyword evidence="7" id="KW-0067">ATP-binding</keyword>
<name>A0AAF1BUW4_9STAP</name>
<keyword evidence="4 10" id="KW-0808">Transferase</keyword>
<evidence type="ECO:0000313" key="11">
    <source>
        <dbReference type="Proteomes" id="UP000243626"/>
    </source>
</evidence>
<dbReference type="GO" id="GO:0003848">
    <property type="term" value="F:2-amino-4-hydroxy-6-hydroxymethyldihydropteridine diphosphokinase activity"/>
    <property type="evidence" value="ECO:0007669"/>
    <property type="project" value="UniProtKB-EC"/>
</dbReference>
<evidence type="ECO:0000256" key="4">
    <source>
        <dbReference type="ARBA" id="ARBA00022679"/>
    </source>
</evidence>
<dbReference type="EC" id="2.7.6.3" evidence="3"/>
<sequence>MKAKAYLGLGANIGERHENLKRAIQLLNAGPHVEVTKESSIYETAPYGKTDQPDFLNMVLEVKTDLEPIELLEFCLSVENELGRVREEVWGPRIIDIDVLMYEDLEIDIDNLIVPHEEMHLRKFVLEPFNEIAPNAVHPTFNKTVKELLEELNGDTDV</sequence>
<dbReference type="SUPFAM" id="SSF55083">
    <property type="entry name" value="6-hydroxymethyl-7,8-dihydropterin pyrophosphokinase, HPPK"/>
    <property type="match status" value="1"/>
</dbReference>
<dbReference type="AlphaFoldDB" id="A0AAF1BUW4"/>
<dbReference type="KEGG" id="nmy:CJ229_005585"/>
<evidence type="ECO:0000256" key="7">
    <source>
        <dbReference type="ARBA" id="ARBA00022840"/>
    </source>
</evidence>
<accession>A0AAF1BUW4</accession>
<keyword evidence="11" id="KW-1185">Reference proteome</keyword>
<gene>
    <name evidence="10" type="primary">folK</name>
    <name evidence="10" type="ORF">CJ229_005585</name>
</gene>
<dbReference type="InterPro" id="IPR035907">
    <property type="entry name" value="Hppk_sf"/>
</dbReference>
<dbReference type="PANTHER" id="PTHR43071:SF1">
    <property type="entry name" value="2-AMINO-4-HYDROXY-6-HYDROXYMETHYLDIHYDROPTERIDINE PYROPHOSPHOKINASE"/>
    <property type="match status" value="1"/>
</dbReference>
<comment type="catalytic activity">
    <reaction evidence="1">
        <text>6-hydroxymethyl-7,8-dihydropterin + ATP = (7,8-dihydropterin-6-yl)methyl diphosphate + AMP + H(+)</text>
        <dbReference type="Rhea" id="RHEA:11412"/>
        <dbReference type="ChEBI" id="CHEBI:15378"/>
        <dbReference type="ChEBI" id="CHEBI:30616"/>
        <dbReference type="ChEBI" id="CHEBI:44841"/>
        <dbReference type="ChEBI" id="CHEBI:72950"/>
        <dbReference type="ChEBI" id="CHEBI:456215"/>
        <dbReference type="EC" id="2.7.6.3"/>
    </reaction>
</comment>
<dbReference type="GO" id="GO:0005524">
    <property type="term" value="F:ATP binding"/>
    <property type="evidence" value="ECO:0007669"/>
    <property type="project" value="UniProtKB-KW"/>
</dbReference>
<evidence type="ECO:0000256" key="8">
    <source>
        <dbReference type="ARBA" id="ARBA00022909"/>
    </source>
</evidence>
<dbReference type="GO" id="GO:0016301">
    <property type="term" value="F:kinase activity"/>
    <property type="evidence" value="ECO:0007669"/>
    <property type="project" value="UniProtKB-KW"/>
</dbReference>
<evidence type="ECO:0000259" key="9">
    <source>
        <dbReference type="Pfam" id="PF01288"/>
    </source>
</evidence>
<keyword evidence="8" id="KW-0289">Folate biosynthesis</keyword>
<evidence type="ECO:0000313" key="10">
    <source>
        <dbReference type="EMBL" id="WOS95571.1"/>
    </source>
</evidence>
<protein>
    <recommendedName>
        <fullName evidence="3">2-amino-4-hydroxy-6-hydroxymethyldihydropteridine diphosphokinase</fullName>
        <ecNumber evidence="3">2.7.6.3</ecNumber>
    </recommendedName>
</protein>
<dbReference type="CDD" id="cd00483">
    <property type="entry name" value="HPPK"/>
    <property type="match status" value="1"/>
</dbReference>
<dbReference type="Proteomes" id="UP000243626">
    <property type="component" value="Chromosome"/>
</dbReference>
<organism evidence="10 11">
    <name type="scientific">Nosocomiicoccus massiliensis</name>
    <dbReference type="NCBI Taxonomy" id="1232430"/>
    <lineage>
        <taxon>Bacteria</taxon>
        <taxon>Bacillati</taxon>
        <taxon>Bacillota</taxon>
        <taxon>Bacilli</taxon>
        <taxon>Bacillales</taxon>
        <taxon>Staphylococcaceae</taxon>
        <taxon>Nosocomiicoccus</taxon>
    </lineage>
</organism>
<evidence type="ECO:0000256" key="1">
    <source>
        <dbReference type="ARBA" id="ARBA00000198"/>
    </source>
</evidence>
<dbReference type="Pfam" id="PF01288">
    <property type="entry name" value="HPPK"/>
    <property type="match status" value="1"/>
</dbReference>
<dbReference type="NCBIfam" id="TIGR01498">
    <property type="entry name" value="folK"/>
    <property type="match status" value="1"/>
</dbReference>
<evidence type="ECO:0000256" key="2">
    <source>
        <dbReference type="ARBA" id="ARBA00005051"/>
    </source>
</evidence>
<reference evidence="11" key="1">
    <citation type="submission" date="2017-09" db="EMBL/GenBank/DDBJ databases">
        <title>Bacterial strain isolated from the female urinary microbiota.</title>
        <authorList>
            <person name="Thomas-White K."/>
            <person name="Kumar N."/>
            <person name="Forster S."/>
            <person name="Putonti C."/>
            <person name="Lawley T."/>
            <person name="Wolfe A.J."/>
        </authorList>
    </citation>
    <scope>NUCLEOTIDE SEQUENCE [LARGE SCALE GENOMIC DNA]</scope>
    <source>
        <strain evidence="11">UMB0959</strain>
    </source>
</reference>